<organism evidence="2 3">
    <name type="scientific">Pedosphaera parvula (strain Ellin514)</name>
    <dbReference type="NCBI Taxonomy" id="320771"/>
    <lineage>
        <taxon>Bacteria</taxon>
        <taxon>Pseudomonadati</taxon>
        <taxon>Verrucomicrobiota</taxon>
        <taxon>Pedosphaerae</taxon>
        <taxon>Pedosphaerales</taxon>
        <taxon>Pedosphaeraceae</taxon>
        <taxon>Pedosphaera</taxon>
    </lineage>
</organism>
<evidence type="ECO:0000313" key="3">
    <source>
        <dbReference type="Proteomes" id="UP000003688"/>
    </source>
</evidence>
<feature type="transmembrane region" description="Helical" evidence="1">
    <location>
        <begin position="32"/>
        <end position="55"/>
    </location>
</feature>
<sequence>MKCSNIKLNCETRPMLLGQRSATFSGTAQEGAAAFTVIELLVVISIMLLLAVIAVPVMSGFGKSNAIAAADRQLLDDLSLARARAIAEHTTVYVVFVPTNMNNSTFTMPTDPFQLAMISNVYGGQYTTYALLSLRTVGDQPGRPTARYLTAWRTLPSGVFIATNKFNPTLTLPPPPLPQIPPFHHDILFPFPIISTNNPPNNTNLLPYVAFDYLGRLALGNPAVAATSDEYIPLSRGAVFTVRDASGRFDITKTPEAKETPIGNSINISNVVHIDALTGRARIEKQELQ</sequence>
<comment type="caution">
    <text evidence="2">The sequence shown here is derived from an EMBL/GenBank/DDBJ whole genome shotgun (WGS) entry which is preliminary data.</text>
</comment>
<keyword evidence="1" id="KW-0812">Transmembrane</keyword>
<evidence type="ECO:0000313" key="2">
    <source>
        <dbReference type="EMBL" id="EEF59222.1"/>
    </source>
</evidence>
<keyword evidence="1" id="KW-0472">Membrane</keyword>
<dbReference type="SUPFAM" id="SSF54523">
    <property type="entry name" value="Pili subunits"/>
    <property type="match status" value="1"/>
</dbReference>
<dbReference type="STRING" id="320771.Cflav_PD2427"/>
<keyword evidence="1" id="KW-1133">Transmembrane helix</keyword>
<accession>B9XLW5</accession>
<reference evidence="2 3" key="1">
    <citation type="journal article" date="2011" name="J. Bacteriol.">
        <title>Genome sequence of 'Pedosphaera parvula' Ellin514, an aerobic Verrucomicrobial isolate from pasture soil.</title>
        <authorList>
            <person name="Kant R."/>
            <person name="van Passel M.W."/>
            <person name="Sangwan P."/>
            <person name="Palva A."/>
            <person name="Lucas S."/>
            <person name="Copeland A."/>
            <person name="Lapidus A."/>
            <person name="Glavina Del Rio T."/>
            <person name="Dalin E."/>
            <person name="Tice H."/>
            <person name="Bruce D."/>
            <person name="Goodwin L."/>
            <person name="Pitluck S."/>
            <person name="Chertkov O."/>
            <person name="Larimer F.W."/>
            <person name="Land M.L."/>
            <person name="Hauser L."/>
            <person name="Brettin T.S."/>
            <person name="Detter J.C."/>
            <person name="Han S."/>
            <person name="de Vos W.M."/>
            <person name="Janssen P.H."/>
            <person name="Smidt H."/>
        </authorList>
    </citation>
    <scope>NUCLEOTIDE SEQUENCE [LARGE SCALE GENOMIC DNA]</scope>
    <source>
        <strain evidence="2 3">Ellin514</strain>
    </source>
</reference>
<dbReference type="AlphaFoldDB" id="B9XLW5"/>
<protein>
    <recommendedName>
        <fullName evidence="4">Prepilin-type N-terminal cleavage/methylation domain-containing protein</fullName>
    </recommendedName>
</protein>
<proteinExistence type="predicted"/>
<evidence type="ECO:0008006" key="4">
    <source>
        <dbReference type="Google" id="ProtNLM"/>
    </source>
</evidence>
<keyword evidence="3" id="KW-1185">Reference proteome</keyword>
<gene>
    <name evidence="2" type="ORF">Cflav_PD2427</name>
</gene>
<dbReference type="EMBL" id="ABOX02000031">
    <property type="protein sequence ID" value="EEF59222.1"/>
    <property type="molecule type" value="Genomic_DNA"/>
</dbReference>
<dbReference type="RefSeq" id="WP_007416804.1">
    <property type="nucleotide sequence ID" value="NZ_ABOX02000031.1"/>
</dbReference>
<evidence type="ECO:0000256" key="1">
    <source>
        <dbReference type="SAM" id="Phobius"/>
    </source>
</evidence>
<dbReference type="OrthoDB" id="9854763at2"/>
<dbReference type="Gene3D" id="3.30.700.10">
    <property type="entry name" value="Glycoprotein, Type 4 Pilin"/>
    <property type="match status" value="1"/>
</dbReference>
<dbReference type="Proteomes" id="UP000003688">
    <property type="component" value="Unassembled WGS sequence"/>
</dbReference>
<name>B9XLW5_PEDPL</name>
<dbReference type="InterPro" id="IPR045584">
    <property type="entry name" value="Pilin-like"/>
</dbReference>